<feature type="non-terminal residue" evidence="2">
    <location>
        <position position="149"/>
    </location>
</feature>
<dbReference type="EMBL" id="KF127956">
    <property type="protein sequence ID" value="AIA95317.1"/>
    <property type="molecule type" value="Genomic_DNA"/>
</dbReference>
<protein>
    <submittedName>
        <fullName evidence="2">CAZy families GT2 protein</fullName>
    </submittedName>
</protein>
<accession>A0A060CK17</accession>
<reference evidence="2" key="1">
    <citation type="journal article" date="2013" name="Environ. Microbiol.">
        <title>Seasonally variable intestinal metagenomes of the red palm weevil (Rhynchophorus ferrugineus).</title>
        <authorList>
            <person name="Jia S."/>
            <person name="Zhang X."/>
            <person name="Zhang G."/>
            <person name="Yin A."/>
            <person name="Zhang S."/>
            <person name="Li F."/>
            <person name="Wang L."/>
            <person name="Zhao D."/>
            <person name="Yun Q."/>
            <person name="Tala"/>
            <person name="Wang J."/>
            <person name="Sun G."/>
            <person name="Baabdullah M."/>
            <person name="Yu X."/>
            <person name="Hu S."/>
            <person name="Al-Mssallem I.S."/>
            <person name="Yu J."/>
        </authorList>
    </citation>
    <scope>NUCLEOTIDE SEQUENCE</scope>
</reference>
<keyword evidence="1" id="KW-1133">Transmembrane helix</keyword>
<sequence length="149" mass="16302">MPDFSARVRLNSTQGVALGVLAVILTQLLWLHFSMAVLAIHIAATFFFVGCTLLRLGASCHSTPAGNAIQSPLREEPVYTVLVALWQEANMAPQLLEALSRIDWPADKLEIKLICEADDPETIRAIEKHPLGHMVEVIAVPPCSPRTKP</sequence>
<dbReference type="AlphaFoldDB" id="A0A060CK17"/>
<feature type="transmembrane region" description="Helical" evidence="1">
    <location>
        <begin position="36"/>
        <end position="56"/>
    </location>
</feature>
<organism evidence="2">
    <name type="scientific">uncultured Mesorhizobium sp</name>
    <dbReference type="NCBI Taxonomy" id="233795"/>
    <lineage>
        <taxon>Bacteria</taxon>
        <taxon>Pseudomonadati</taxon>
        <taxon>Pseudomonadota</taxon>
        <taxon>Alphaproteobacteria</taxon>
        <taxon>Hyphomicrobiales</taxon>
        <taxon>Phyllobacteriaceae</taxon>
        <taxon>Mesorhizobium</taxon>
        <taxon>environmental samples</taxon>
    </lineage>
</organism>
<feature type="transmembrane region" description="Helical" evidence="1">
    <location>
        <begin position="12"/>
        <end position="30"/>
    </location>
</feature>
<evidence type="ECO:0000313" key="2">
    <source>
        <dbReference type="EMBL" id="AIA95317.1"/>
    </source>
</evidence>
<keyword evidence="1" id="KW-0812">Transmembrane</keyword>
<evidence type="ECO:0000256" key="1">
    <source>
        <dbReference type="SAM" id="Phobius"/>
    </source>
</evidence>
<proteinExistence type="predicted"/>
<keyword evidence="1" id="KW-0472">Membrane</keyword>
<name>A0A060CK17_9HYPH</name>